<comment type="caution">
    <text evidence="2">The sequence shown here is derived from an EMBL/GenBank/DDBJ whole genome shotgun (WGS) entry which is preliminary data.</text>
</comment>
<evidence type="ECO:0000313" key="3">
    <source>
        <dbReference type="Proteomes" id="UP000318571"/>
    </source>
</evidence>
<protein>
    <submittedName>
        <fullName evidence="2">Uncharacterized protein</fullName>
    </submittedName>
</protein>
<keyword evidence="1" id="KW-1133">Transmembrane helix</keyword>
<dbReference type="EMBL" id="VCGU01000458">
    <property type="protein sequence ID" value="TRY63884.1"/>
    <property type="molecule type" value="Genomic_DNA"/>
</dbReference>
<dbReference type="Proteomes" id="UP000318571">
    <property type="component" value="Chromosome 10"/>
</dbReference>
<reference evidence="2 3" key="1">
    <citation type="journal article" date="2018" name="Nat. Ecol. Evol.">
        <title>Genomic signatures of mitonuclear coevolution across populations of Tigriopus californicus.</title>
        <authorList>
            <person name="Barreto F.S."/>
            <person name="Watson E.T."/>
            <person name="Lima T.G."/>
            <person name="Willett C.S."/>
            <person name="Edmands S."/>
            <person name="Li W."/>
            <person name="Burton R.S."/>
        </authorList>
    </citation>
    <scope>NUCLEOTIDE SEQUENCE [LARGE SCALE GENOMIC DNA]</scope>
    <source>
        <strain evidence="2 3">San Diego</strain>
    </source>
</reference>
<feature type="transmembrane region" description="Helical" evidence="1">
    <location>
        <begin position="16"/>
        <end position="34"/>
    </location>
</feature>
<proteinExistence type="predicted"/>
<evidence type="ECO:0000313" key="2">
    <source>
        <dbReference type="EMBL" id="TRY63884.1"/>
    </source>
</evidence>
<organism evidence="2 3">
    <name type="scientific">Tigriopus californicus</name>
    <name type="common">Marine copepod</name>
    <dbReference type="NCBI Taxonomy" id="6832"/>
    <lineage>
        <taxon>Eukaryota</taxon>
        <taxon>Metazoa</taxon>
        <taxon>Ecdysozoa</taxon>
        <taxon>Arthropoda</taxon>
        <taxon>Crustacea</taxon>
        <taxon>Multicrustacea</taxon>
        <taxon>Hexanauplia</taxon>
        <taxon>Copepoda</taxon>
        <taxon>Harpacticoida</taxon>
        <taxon>Harpacticidae</taxon>
        <taxon>Tigriopus</taxon>
    </lineage>
</organism>
<keyword evidence="1" id="KW-0812">Transmembrane</keyword>
<keyword evidence="1" id="KW-0472">Membrane</keyword>
<evidence type="ECO:0000256" key="1">
    <source>
        <dbReference type="SAM" id="Phobius"/>
    </source>
</evidence>
<accession>A0A553NEK9</accession>
<name>A0A553NEK9_TIGCA</name>
<dbReference type="AlphaFoldDB" id="A0A553NEK9"/>
<sequence>MDLLMSSSPFWSPEDHGLLCFGFIGYIFSYVYYVNWIAKVSTVSPNCFVENFDPHNISMDKPDIVIA</sequence>
<gene>
    <name evidence="2" type="ORF">TCAL_15240</name>
</gene>
<keyword evidence="3" id="KW-1185">Reference proteome</keyword>